<dbReference type="AlphaFoldDB" id="A0A016VES2"/>
<evidence type="ECO:0000313" key="1">
    <source>
        <dbReference type="EMBL" id="EYC25920.1"/>
    </source>
</evidence>
<gene>
    <name evidence="1" type="primary">Acey_s0011.g1458</name>
    <name evidence="1" type="ORF">Y032_0011g1458</name>
</gene>
<evidence type="ECO:0000313" key="2">
    <source>
        <dbReference type="Proteomes" id="UP000024635"/>
    </source>
</evidence>
<keyword evidence="2" id="KW-1185">Reference proteome</keyword>
<accession>A0A016VES2</accession>
<sequence length="90" mass="10152">MHRSHAPHVARRVLFIAAPSVRRRSMNNLTIRSLGETTLRPHISARLPSPQRLAKRLDSKILVSERLSTSPTMPEIRSPAVPAIDVMLHF</sequence>
<dbReference type="Proteomes" id="UP000024635">
    <property type="component" value="Unassembled WGS sequence"/>
</dbReference>
<dbReference type="EMBL" id="JARK01001347">
    <property type="protein sequence ID" value="EYC25920.1"/>
    <property type="molecule type" value="Genomic_DNA"/>
</dbReference>
<name>A0A016VES2_9BILA</name>
<reference evidence="2" key="1">
    <citation type="journal article" date="2015" name="Nat. Genet.">
        <title>The genome and transcriptome of the zoonotic hookworm Ancylostoma ceylanicum identify infection-specific gene families.</title>
        <authorList>
            <person name="Schwarz E.M."/>
            <person name="Hu Y."/>
            <person name="Antoshechkin I."/>
            <person name="Miller M.M."/>
            <person name="Sternberg P.W."/>
            <person name="Aroian R.V."/>
        </authorList>
    </citation>
    <scope>NUCLEOTIDE SEQUENCE</scope>
    <source>
        <strain evidence="2">HY135</strain>
    </source>
</reference>
<comment type="caution">
    <text evidence="1">The sequence shown here is derived from an EMBL/GenBank/DDBJ whole genome shotgun (WGS) entry which is preliminary data.</text>
</comment>
<protein>
    <submittedName>
        <fullName evidence="1">Uncharacterized protein</fullName>
    </submittedName>
</protein>
<proteinExistence type="predicted"/>
<organism evidence="1 2">
    <name type="scientific">Ancylostoma ceylanicum</name>
    <dbReference type="NCBI Taxonomy" id="53326"/>
    <lineage>
        <taxon>Eukaryota</taxon>
        <taxon>Metazoa</taxon>
        <taxon>Ecdysozoa</taxon>
        <taxon>Nematoda</taxon>
        <taxon>Chromadorea</taxon>
        <taxon>Rhabditida</taxon>
        <taxon>Rhabditina</taxon>
        <taxon>Rhabditomorpha</taxon>
        <taxon>Strongyloidea</taxon>
        <taxon>Ancylostomatidae</taxon>
        <taxon>Ancylostomatinae</taxon>
        <taxon>Ancylostoma</taxon>
    </lineage>
</organism>